<name>A0A916SLG8_9MICO</name>
<evidence type="ECO:0000313" key="4">
    <source>
        <dbReference type="EMBL" id="GGB02221.1"/>
    </source>
</evidence>
<dbReference type="GO" id="GO:0016616">
    <property type="term" value="F:oxidoreductase activity, acting on the CH-OH group of donors, NAD or NADP as acceptor"/>
    <property type="evidence" value="ECO:0007669"/>
    <property type="project" value="TreeGrafter"/>
</dbReference>
<protein>
    <submittedName>
        <fullName evidence="4">Short-chain dehydrogenase</fullName>
    </submittedName>
</protein>
<gene>
    <name evidence="4" type="ORF">GCM10010979_16040</name>
</gene>
<dbReference type="RefSeq" id="WP_188510119.1">
    <property type="nucleotide sequence ID" value="NZ_BMGB01000001.1"/>
</dbReference>
<dbReference type="EMBL" id="BMGB01000001">
    <property type="protein sequence ID" value="GGB02221.1"/>
    <property type="molecule type" value="Genomic_DNA"/>
</dbReference>
<dbReference type="Pfam" id="PF00106">
    <property type="entry name" value="adh_short"/>
    <property type="match status" value="1"/>
</dbReference>
<dbReference type="SUPFAM" id="SSF51735">
    <property type="entry name" value="NAD(P)-binding Rossmann-fold domains"/>
    <property type="match status" value="1"/>
</dbReference>
<comment type="caution">
    <text evidence="4">The sequence shown here is derived from an EMBL/GenBank/DDBJ whole genome shotgun (WGS) entry which is preliminary data.</text>
</comment>
<dbReference type="PANTHER" id="PTHR24322">
    <property type="entry name" value="PKSB"/>
    <property type="match status" value="1"/>
</dbReference>
<dbReference type="InterPro" id="IPR020904">
    <property type="entry name" value="Sc_DH/Rdtase_CS"/>
</dbReference>
<sequence length="246" mass="25258">MNAGPVAVVTGGARGIGRATAAALIARGYRVVLGDLDLAVTRATVEETVGPIAVWINNAGIMPTGRFTDQGAALSGRVVDVNYRALVTVSGLVVARMLERGSGTVVNMASATATKPLAGLAVYSGTKAAVVAFSDSLRRELRGTGVRVRVVLPNLVATDLGAGITAPRGFSALTADDVAAATVRAIASRRFATTVPGWLGPLLSVSRLLPHPVQDWIDDRVDSDRIGLGGDPAARAAYLRGLPPAE</sequence>
<dbReference type="AlphaFoldDB" id="A0A916SLG8"/>
<keyword evidence="2" id="KW-0560">Oxidoreductase</keyword>
<dbReference type="Gene3D" id="3.40.50.720">
    <property type="entry name" value="NAD(P)-binding Rossmann-like Domain"/>
    <property type="match status" value="2"/>
</dbReference>
<comment type="similarity">
    <text evidence="1 3">Belongs to the short-chain dehydrogenases/reductases (SDR) family.</text>
</comment>
<dbReference type="PRINTS" id="PR00080">
    <property type="entry name" value="SDRFAMILY"/>
</dbReference>
<accession>A0A916SLG8</accession>
<dbReference type="PRINTS" id="PR00081">
    <property type="entry name" value="GDHRDH"/>
</dbReference>
<dbReference type="PANTHER" id="PTHR24322:SF736">
    <property type="entry name" value="RETINOL DEHYDROGENASE 10"/>
    <property type="match status" value="1"/>
</dbReference>
<evidence type="ECO:0000256" key="3">
    <source>
        <dbReference type="RuleBase" id="RU000363"/>
    </source>
</evidence>
<reference evidence="4" key="2">
    <citation type="submission" date="2020-09" db="EMBL/GenBank/DDBJ databases">
        <authorList>
            <person name="Sun Q."/>
            <person name="Zhou Y."/>
        </authorList>
    </citation>
    <scope>NUCLEOTIDE SEQUENCE</scope>
    <source>
        <strain evidence="4">CGMCC 1.12813</strain>
    </source>
</reference>
<dbReference type="PROSITE" id="PS00061">
    <property type="entry name" value="ADH_SHORT"/>
    <property type="match status" value="1"/>
</dbReference>
<evidence type="ECO:0000313" key="5">
    <source>
        <dbReference type="Proteomes" id="UP000606922"/>
    </source>
</evidence>
<dbReference type="InterPro" id="IPR002347">
    <property type="entry name" value="SDR_fam"/>
</dbReference>
<reference evidence="4" key="1">
    <citation type="journal article" date="2014" name="Int. J. Syst. Evol. Microbiol.">
        <title>Complete genome sequence of Corynebacterium casei LMG S-19264T (=DSM 44701T), isolated from a smear-ripened cheese.</title>
        <authorList>
            <consortium name="US DOE Joint Genome Institute (JGI-PGF)"/>
            <person name="Walter F."/>
            <person name="Albersmeier A."/>
            <person name="Kalinowski J."/>
            <person name="Ruckert C."/>
        </authorList>
    </citation>
    <scope>NUCLEOTIDE SEQUENCE</scope>
    <source>
        <strain evidence="4">CGMCC 1.12813</strain>
    </source>
</reference>
<evidence type="ECO:0000256" key="2">
    <source>
        <dbReference type="ARBA" id="ARBA00023002"/>
    </source>
</evidence>
<organism evidence="4 5">
    <name type="scientific">Conyzicola nivalis</name>
    <dbReference type="NCBI Taxonomy" id="1477021"/>
    <lineage>
        <taxon>Bacteria</taxon>
        <taxon>Bacillati</taxon>
        <taxon>Actinomycetota</taxon>
        <taxon>Actinomycetes</taxon>
        <taxon>Micrococcales</taxon>
        <taxon>Microbacteriaceae</taxon>
        <taxon>Conyzicola</taxon>
    </lineage>
</organism>
<dbReference type="Proteomes" id="UP000606922">
    <property type="component" value="Unassembled WGS sequence"/>
</dbReference>
<dbReference type="InterPro" id="IPR036291">
    <property type="entry name" value="NAD(P)-bd_dom_sf"/>
</dbReference>
<proteinExistence type="inferred from homology"/>
<keyword evidence="5" id="KW-1185">Reference proteome</keyword>
<dbReference type="CDD" id="cd05233">
    <property type="entry name" value="SDR_c"/>
    <property type="match status" value="1"/>
</dbReference>
<evidence type="ECO:0000256" key="1">
    <source>
        <dbReference type="ARBA" id="ARBA00006484"/>
    </source>
</evidence>